<dbReference type="OrthoDB" id="100006at2759"/>
<feature type="compositionally biased region" description="Polar residues" evidence="5">
    <location>
        <begin position="254"/>
        <end position="265"/>
    </location>
</feature>
<dbReference type="GO" id="GO:0007189">
    <property type="term" value="P:adenylate cyclase-activating G protein-coupled receptor signaling pathway"/>
    <property type="evidence" value="ECO:0007669"/>
    <property type="project" value="TreeGrafter"/>
</dbReference>
<evidence type="ECO:0008006" key="11">
    <source>
        <dbReference type="Google" id="ProtNLM"/>
    </source>
</evidence>
<reference evidence="9 10" key="1">
    <citation type="submission" date="2015-01" db="EMBL/GenBank/DDBJ databases">
        <title>The Genome Sequence of Cladophialophora immunda CBS83496.</title>
        <authorList>
            <consortium name="The Broad Institute Genomics Platform"/>
            <person name="Cuomo C."/>
            <person name="de Hoog S."/>
            <person name="Gorbushina A."/>
            <person name="Stielow B."/>
            <person name="Teixiera M."/>
            <person name="Abouelleil A."/>
            <person name="Chapman S.B."/>
            <person name="Priest M."/>
            <person name="Young S.K."/>
            <person name="Wortman J."/>
            <person name="Nusbaum C."/>
            <person name="Birren B."/>
        </authorList>
    </citation>
    <scope>NUCLEOTIDE SEQUENCE [LARGE SCALE GENOMIC DNA]</scope>
    <source>
        <strain evidence="9 10">CBS 83496</strain>
    </source>
</reference>
<feature type="compositionally biased region" description="Basic and acidic residues" evidence="5">
    <location>
        <begin position="266"/>
        <end position="276"/>
    </location>
</feature>
<organism evidence="9 10">
    <name type="scientific">Cladophialophora immunda</name>
    <dbReference type="NCBI Taxonomy" id="569365"/>
    <lineage>
        <taxon>Eukaryota</taxon>
        <taxon>Fungi</taxon>
        <taxon>Dikarya</taxon>
        <taxon>Ascomycota</taxon>
        <taxon>Pezizomycotina</taxon>
        <taxon>Eurotiomycetes</taxon>
        <taxon>Chaetothyriomycetidae</taxon>
        <taxon>Chaetothyriales</taxon>
        <taxon>Herpotrichiellaceae</taxon>
        <taxon>Cladophialophora</taxon>
    </lineage>
</organism>
<keyword evidence="2 6" id="KW-0812">Transmembrane</keyword>
<dbReference type="GeneID" id="27340320"/>
<keyword evidence="4 6" id="KW-0472">Membrane</keyword>
<accession>A0A0D2CWV1</accession>
<feature type="transmembrane region" description="Helical" evidence="6">
    <location>
        <begin position="169"/>
        <end position="187"/>
    </location>
</feature>
<feature type="region of interest" description="Disordered" evidence="5">
    <location>
        <begin position="337"/>
        <end position="367"/>
    </location>
</feature>
<feature type="region of interest" description="Disordered" evidence="5">
    <location>
        <begin position="254"/>
        <end position="284"/>
    </location>
</feature>
<feature type="transmembrane region" description="Helical" evidence="6">
    <location>
        <begin position="207"/>
        <end position="236"/>
    </location>
</feature>
<feature type="transmembrane region" description="Helical" evidence="6">
    <location>
        <begin position="88"/>
        <end position="111"/>
    </location>
</feature>
<dbReference type="SUPFAM" id="SSF81321">
    <property type="entry name" value="Family A G protein-coupled receptor-like"/>
    <property type="match status" value="1"/>
</dbReference>
<name>A0A0D2CWV1_9EURO</name>
<evidence type="ECO:0000259" key="7">
    <source>
        <dbReference type="Pfam" id="PF11710"/>
    </source>
</evidence>
<feature type="transmembrane region" description="Helical" evidence="6">
    <location>
        <begin position="445"/>
        <end position="467"/>
    </location>
</feature>
<dbReference type="AlphaFoldDB" id="A0A0D2CWV1"/>
<dbReference type="VEuPathDB" id="FungiDB:PV07_01126"/>
<dbReference type="PANTHER" id="PTHR23112:SF37">
    <property type="entry name" value="G PROTEIN-COUPLED RECEPTOR GPR1"/>
    <property type="match status" value="1"/>
</dbReference>
<comment type="subcellular location">
    <subcellularLocation>
        <location evidence="1">Membrane</location>
        <topology evidence="1">Multi-pass membrane protein</topology>
    </subcellularLocation>
</comment>
<dbReference type="Pfam" id="PF11970">
    <property type="entry name" value="GPR_Gpa2_C"/>
    <property type="match status" value="1"/>
</dbReference>
<protein>
    <recommendedName>
        <fullName evidence="11">G-protein coupled receptors family 1 profile domain-containing protein</fullName>
    </recommendedName>
</protein>
<proteinExistence type="predicted"/>
<feature type="region of interest" description="Disordered" evidence="5">
    <location>
        <begin position="549"/>
        <end position="580"/>
    </location>
</feature>
<feature type="transmembrane region" description="Helical" evidence="6">
    <location>
        <begin position="411"/>
        <end position="433"/>
    </location>
</feature>
<dbReference type="HOGENOM" id="CLU_017709_1_0_1"/>
<gene>
    <name evidence="9" type="ORF">PV07_01126</name>
</gene>
<dbReference type="InterPro" id="IPR023041">
    <property type="entry name" value="Glucose_rcpt_Git3-like_N"/>
</dbReference>
<evidence type="ECO:0000256" key="5">
    <source>
        <dbReference type="SAM" id="MobiDB-lite"/>
    </source>
</evidence>
<dbReference type="EMBL" id="KN847040">
    <property type="protein sequence ID" value="KIW34345.1"/>
    <property type="molecule type" value="Genomic_DNA"/>
</dbReference>
<feature type="transmembrane region" description="Helical" evidence="6">
    <location>
        <begin position="126"/>
        <end position="149"/>
    </location>
</feature>
<feature type="domain" description="Glucose receptor Git3-like N-terminal" evidence="7">
    <location>
        <begin position="55"/>
        <end position="241"/>
    </location>
</feature>
<dbReference type="Gene3D" id="1.20.1070.10">
    <property type="entry name" value="Rhodopsin 7-helix transmembrane proteins"/>
    <property type="match status" value="1"/>
</dbReference>
<dbReference type="Pfam" id="PF11710">
    <property type="entry name" value="Git3"/>
    <property type="match status" value="1"/>
</dbReference>
<dbReference type="Proteomes" id="UP000054466">
    <property type="component" value="Unassembled WGS sequence"/>
</dbReference>
<evidence type="ECO:0000259" key="8">
    <source>
        <dbReference type="Pfam" id="PF11970"/>
    </source>
</evidence>
<dbReference type="GO" id="GO:0004930">
    <property type="term" value="F:G protein-coupled receptor activity"/>
    <property type="evidence" value="ECO:0007669"/>
    <property type="project" value="TreeGrafter"/>
</dbReference>
<dbReference type="STRING" id="569365.A0A0D2CWV1"/>
<dbReference type="PANTHER" id="PTHR23112">
    <property type="entry name" value="G PROTEIN-COUPLED RECEPTOR 157-RELATED"/>
    <property type="match status" value="1"/>
</dbReference>
<evidence type="ECO:0000256" key="1">
    <source>
        <dbReference type="ARBA" id="ARBA00004141"/>
    </source>
</evidence>
<dbReference type="GO" id="GO:0005886">
    <property type="term" value="C:plasma membrane"/>
    <property type="evidence" value="ECO:0007669"/>
    <property type="project" value="TreeGrafter"/>
</dbReference>
<dbReference type="RefSeq" id="XP_016254561.1">
    <property type="nucleotide sequence ID" value="XM_016387633.1"/>
</dbReference>
<evidence type="ECO:0000256" key="6">
    <source>
        <dbReference type="SAM" id="Phobius"/>
    </source>
</evidence>
<dbReference type="InterPro" id="IPR022596">
    <property type="entry name" value="GPR1/2/3_C"/>
</dbReference>
<evidence type="ECO:0000256" key="2">
    <source>
        <dbReference type="ARBA" id="ARBA00022692"/>
    </source>
</evidence>
<evidence type="ECO:0000313" key="9">
    <source>
        <dbReference type="EMBL" id="KIW34345.1"/>
    </source>
</evidence>
<evidence type="ECO:0000256" key="3">
    <source>
        <dbReference type="ARBA" id="ARBA00022989"/>
    </source>
</evidence>
<keyword evidence="3 6" id="KW-1133">Transmembrane helix</keyword>
<evidence type="ECO:0000313" key="10">
    <source>
        <dbReference type="Proteomes" id="UP000054466"/>
    </source>
</evidence>
<sequence length="631" mass="71421">MVRLSLQGRASDILDPNSRSHSSHILTWRDIHANTGETGRNVSGSLSDAQNQAILVAALACASVSLVVVLVTLRWFLIMRRSFRHRLVLYLIISDTFKAAWYFVFPIVVFAKGPVNSNSNFCQASGFLLVFAIESSDMAILIIALHSILYILRPGSTLGEGGLYRYRRWTYIMWLGPALLAASLAFFNDKNAYTTAGTFCYLPKRPFWYRLALSWVPRYLIIGVILVMYIWIYIYVHIKFRGFDNLGATNSSYDSGLRQQSGHSTRYNENERRASDRSPPLPSQASIVQTQNLFPGTAVPPEERQPWDEVNFITSKPLQSIAETHQDSEGRNLRARGSEWSGETQVPPDNTVDPPASIPEVRNNSTGPRSLSAIKDQIMGTSVVCPVTPTTTSSGLNDPLKRTRLAIRKQLRYLFIYPLVYIIMWSFPFASHATNYSDYYVKHPIFWLSLMQTIMLSLQAGVDSVLFSWTEKPWRRVDPSSKFSIPFLRQRSKTLLQRRGPGNQASPSADGGAMPQPSARENPYWWEAEGRRRNDSIWLGTNRLSDFFSPNNTRARSRSPDKSGRNRHSRAQSSEQGTRFVPRLQTIFPGSRHVPTRWTLSPVAMEGLLEVLELTCKAERRLNEQDSPTSV</sequence>
<feature type="region of interest" description="Disordered" evidence="5">
    <location>
        <begin position="496"/>
        <end position="520"/>
    </location>
</feature>
<keyword evidence="10" id="KW-1185">Reference proteome</keyword>
<feature type="domain" description="G protein-coupled receptor GPR1/2/3 C-terminal" evidence="8">
    <location>
        <begin position="402"/>
        <end position="475"/>
    </location>
</feature>
<evidence type="ECO:0000256" key="4">
    <source>
        <dbReference type="ARBA" id="ARBA00023136"/>
    </source>
</evidence>
<feature type="transmembrane region" description="Helical" evidence="6">
    <location>
        <begin position="53"/>
        <end position="76"/>
    </location>
</feature>